<gene>
    <name evidence="1" type="ORF">GUITHDRAFT_107376</name>
</gene>
<evidence type="ECO:0000313" key="1">
    <source>
        <dbReference type="EMBL" id="EKX46589.1"/>
    </source>
</evidence>
<evidence type="ECO:0000313" key="2">
    <source>
        <dbReference type="EnsemblProtists" id="EKX46589"/>
    </source>
</evidence>
<organism evidence="1">
    <name type="scientific">Guillardia theta (strain CCMP2712)</name>
    <name type="common">Cryptophyte</name>
    <dbReference type="NCBI Taxonomy" id="905079"/>
    <lineage>
        <taxon>Eukaryota</taxon>
        <taxon>Cryptophyceae</taxon>
        <taxon>Pyrenomonadales</taxon>
        <taxon>Geminigeraceae</taxon>
        <taxon>Guillardia</taxon>
    </lineage>
</organism>
<dbReference type="KEGG" id="gtt:GUITHDRAFT_107376"/>
<dbReference type="PaxDb" id="55529-EKX46589"/>
<dbReference type="EMBL" id="JH992993">
    <property type="protein sequence ID" value="EKX46589.1"/>
    <property type="molecule type" value="Genomic_DNA"/>
</dbReference>
<reference evidence="2" key="3">
    <citation type="submission" date="2016-03" db="UniProtKB">
        <authorList>
            <consortium name="EnsemblProtists"/>
        </authorList>
    </citation>
    <scope>IDENTIFICATION</scope>
</reference>
<proteinExistence type="predicted"/>
<reference evidence="3" key="2">
    <citation type="submission" date="2012-11" db="EMBL/GenBank/DDBJ databases">
        <authorList>
            <person name="Kuo A."/>
            <person name="Curtis B.A."/>
            <person name="Tanifuji G."/>
            <person name="Burki F."/>
            <person name="Gruber A."/>
            <person name="Irimia M."/>
            <person name="Maruyama S."/>
            <person name="Arias M.C."/>
            <person name="Ball S.G."/>
            <person name="Gile G.H."/>
            <person name="Hirakawa Y."/>
            <person name="Hopkins J.F."/>
            <person name="Rensing S.A."/>
            <person name="Schmutz J."/>
            <person name="Symeonidi A."/>
            <person name="Elias M."/>
            <person name="Eveleigh R.J."/>
            <person name="Herman E.K."/>
            <person name="Klute M.J."/>
            <person name="Nakayama T."/>
            <person name="Obornik M."/>
            <person name="Reyes-Prieto A."/>
            <person name="Armbrust E.V."/>
            <person name="Aves S.J."/>
            <person name="Beiko R.G."/>
            <person name="Coutinho P."/>
            <person name="Dacks J.B."/>
            <person name="Durnford D.G."/>
            <person name="Fast N.M."/>
            <person name="Green B.R."/>
            <person name="Grisdale C."/>
            <person name="Hempe F."/>
            <person name="Henrissat B."/>
            <person name="Hoppner M.P."/>
            <person name="Ishida K.-I."/>
            <person name="Kim E."/>
            <person name="Koreny L."/>
            <person name="Kroth P.G."/>
            <person name="Liu Y."/>
            <person name="Malik S.-B."/>
            <person name="Maier U.G."/>
            <person name="McRose D."/>
            <person name="Mock T."/>
            <person name="Neilson J.A."/>
            <person name="Onodera N.T."/>
            <person name="Poole A.M."/>
            <person name="Pritham E.J."/>
            <person name="Richards T.A."/>
            <person name="Rocap G."/>
            <person name="Roy S.W."/>
            <person name="Sarai C."/>
            <person name="Schaack S."/>
            <person name="Shirato S."/>
            <person name="Slamovits C.H."/>
            <person name="Spencer D.F."/>
            <person name="Suzuki S."/>
            <person name="Worden A.Z."/>
            <person name="Zauner S."/>
            <person name="Barry K."/>
            <person name="Bell C."/>
            <person name="Bharti A.K."/>
            <person name="Crow J.A."/>
            <person name="Grimwood J."/>
            <person name="Kramer R."/>
            <person name="Lindquist E."/>
            <person name="Lucas S."/>
            <person name="Salamov A."/>
            <person name="McFadden G.I."/>
            <person name="Lane C.E."/>
            <person name="Keeling P.J."/>
            <person name="Gray M.W."/>
            <person name="Grigoriev I.V."/>
            <person name="Archibald J.M."/>
        </authorList>
    </citation>
    <scope>NUCLEOTIDE SEQUENCE</scope>
    <source>
        <strain evidence="3">CCMP2712</strain>
    </source>
</reference>
<dbReference type="AlphaFoldDB" id="L1JEM6"/>
<evidence type="ECO:0000313" key="3">
    <source>
        <dbReference type="Proteomes" id="UP000011087"/>
    </source>
</evidence>
<dbReference type="RefSeq" id="XP_005833569.1">
    <property type="nucleotide sequence ID" value="XM_005833512.1"/>
</dbReference>
<keyword evidence="3" id="KW-1185">Reference proteome</keyword>
<dbReference type="EnsemblProtists" id="EKX46589">
    <property type="protein sequence ID" value="EKX46589"/>
    <property type="gene ID" value="GUITHDRAFT_107376"/>
</dbReference>
<dbReference type="GeneID" id="17303299"/>
<dbReference type="HOGENOM" id="CLU_2578930_0_0_1"/>
<sequence length="81" mass="8942">MSSTSASSELPPIISIVQDVSQEARLLQQLGDELKFEPEKLELGEATQMTEESSESDKVRFLEDIFQLLDGPEEEGGSKRG</sequence>
<protein>
    <submittedName>
        <fullName evidence="1 2">Uncharacterized protein</fullName>
    </submittedName>
</protein>
<accession>L1JEM6</accession>
<dbReference type="Proteomes" id="UP000011087">
    <property type="component" value="Unassembled WGS sequence"/>
</dbReference>
<name>L1JEM6_GUITC</name>
<reference evidence="1 3" key="1">
    <citation type="journal article" date="2012" name="Nature">
        <title>Algal genomes reveal evolutionary mosaicism and the fate of nucleomorphs.</title>
        <authorList>
            <consortium name="DOE Joint Genome Institute"/>
            <person name="Curtis B.A."/>
            <person name="Tanifuji G."/>
            <person name="Burki F."/>
            <person name="Gruber A."/>
            <person name="Irimia M."/>
            <person name="Maruyama S."/>
            <person name="Arias M.C."/>
            <person name="Ball S.G."/>
            <person name="Gile G.H."/>
            <person name="Hirakawa Y."/>
            <person name="Hopkins J.F."/>
            <person name="Kuo A."/>
            <person name="Rensing S.A."/>
            <person name="Schmutz J."/>
            <person name="Symeonidi A."/>
            <person name="Elias M."/>
            <person name="Eveleigh R.J."/>
            <person name="Herman E.K."/>
            <person name="Klute M.J."/>
            <person name="Nakayama T."/>
            <person name="Obornik M."/>
            <person name="Reyes-Prieto A."/>
            <person name="Armbrust E.V."/>
            <person name="Aves S.J."/>
            <person name="Beiko R.G."/>
            <person name="Coutinho P."/>
            <person name="Dacks J.B."/>
            <person name="Durnford D.G."/>
            <person name="Fast N.M."/>
            <person name="Green B.R."/>
            <person name="Grisdale C.J."/>
            <person name="Hempel F."/>
            <person name="Henrissat B."/>
            <person name="Hoppner M.P."/>
            <person name="Ishida K."/>
            <person name="Kim E."/>
            <person name="Koreny L."/>
            <person name="Kroth P.G."/>
            <person name="Liu Y."/>
            <person name="Malik S.B."/>
            <person name="Maier U.G."/>
            <person name="McRose D."/>
            <person name="Mock T."/>
            <person name="Neilson J.A."/>
            <person name="Onodera N.T."/>
            <person name="Poole A.M."/>
            <person name="Pritham E.J."/>
            <person name="Richards T.A."/>
            <person name="Rocap G."/>
            <person name="Roy S.W."/>
            <person name="Sarai C."/>
            <person name="Schaack S."/>
            <person name="Shirato S."/>
            <person name="Slamovits C.H."/>
            <person name="Spencer D.F."/>
            <person name="Suzuki S."/>
            <person name="Worden A.Z."/>
            <person name="Zauner S."/>
            <person name="Barry K."/>
            <person name="Bell C."/>
            <person name="Bharti A.K."/>
            <person name="Crow J.A."/>
            <person name="Grimwood J."/>
            <person name="Kramer R."/>
            <person name="Lindquist E."/>
            <person name="Lucas S."/>
            <person name="Salamov A."/>
            <person name="McFadden G.I."/>
            <person name="Lane C.E."/>
            <person name="Keeling P.J."/>
            <person name="Gray M.W."/>
            <person name="Grigoriev I.V."/>
            <person name="Archibald J.M."/>
        </authorList>
    </citation>
    <scope>NUCLEOTIDE SEQUENCE</scope>
    <source>
        <strain evidence="1 3">CCMP2712</strain>
    </source>
</reference>